<evidence type="ECO:0000313" key="3">
    <source>
        <dbReference type="Proteomes" id="UP000676967"/>
    </source>
</evidence>
<dbReference type="EMBL" id="AP023356">
    <property type="protein sequence ID" value="BCJ44567.1"/>
    <property type="molecule type" value="Genomic_DNA"/>
</dbReference>
<dbReference type="Proteomes" id="UP000676967">
    <property type="component" value="Chromosome"/>
</dbReference>
<organism evidence="2 3">
    <name type="scientific">Actinoplanes ianthinogenes</name>
    <dbReference type="NCBI Taxonomy" id="122358"/>
    <lineage>
        <taxon>Bacteria</taxon>
        <taxon>Bacillati</taxon>
        <taxon>Actinomycetota</taxon>
        <taxon>Actinomycetes</taxon>
        <taxon>Micromonosporales</taxon>
        <taxon>Micromonosporaceae</taxon>
        <taxon>Actinoplanes</taxon>
    </lineage>
</organism>
<accession>A0ABN6CGJ5</accession>
<feature type="region of interest" description="Disordered" evidence="1">
    <location>
        <begin position="53"/>
        <end position="74"/>
    </location>
</feature>
<evidence type="ECO:0000256" key="1">
    <source>
        <dbReference type="SAM" id="MobiDB-lite"/>
    </source>
</evidence>
<reference evidence="2 3" key="1">
    <citation type="submission" date="2020-08" db="EMBL/GenBank/DDBJ databases">
        <title>Whole genome shotgun sequence of Actinoplanes ianthinogenes NBRC 13996.</title>
        <authorList>
            <person name="Komaki H."/>
            <person name="Tamura T."/>
        </authorList>
    </citation>
    <scope>NUCLEOTIDE SEQUENCE [LARGE SCALE GENOMIC DNA]</scope>
    <source>
        <strain evidence="2 3">NBRC 13996</strain>
    </source>
</reference>
<gene>
    <name evidence="2" type="ORF">Aiant_52240</name>
</gene>
<proteinExistence type="predicted"/>
<feature type="region of interest" description="Disordered" evidence="1">
    <location>
        <begin position="1"/>
        <end position="41"/>
    </location>
</feature>
<feature type="compositionally biased region" description="Polar residues" evidence="1">
    <location>
        <begin position="21"/>
        <end position="34"/>
    </location>
</feature>
<feature type="region of interest" description="Disordered" evidence="1">
    <location>
        <begin position="93"/>
        <end position="128"/>
    </location>
</feature>
<keyword evidence="3" id="KW-1185">Reference proteome</keyword>
<protein>
    <submittedName>
        <fullName evidence="2">Uncharacterized protein</fullName>
    </submittedName>
</protein>
<name>A0ABN6CGJ5_9ACTN</name>
<evidence type="ECO:0000313" key="2">
    <source>
        <dbReference type="EMBL" id="BCJ44567.1"/>
    </source>
</evidence>
<sequence length="128" mass="13466">MKGDPATVPPPPVRPLPEQDGPSTGNASATTSHQAGDAPVRTWATVLIHPCSRLRSASPRGTVPSRPPDKTVYTPRATRDTLSATRVDTRTKIATSPASAPSKLAITVSFPTRPPSRQTTPEPAPMVI</sequence>